<dbReference type="GO" id="GO:0031177">
    <property type="term" value="F:phosphopantetheine binding"/>
    <property type="evidence" value="ECO:0007669"/>
    <property type="project" value="TreeGrafter"/>
</dbReference>
<dbReference type="Gene3D" id="3.30.300.30">
    <property type="match status" value="1"/>
</dbReference>
<sequence>MSLAERFDRSVRDHPDRLALVCGGEDLTYGALDEAVGAMAGHLEPYLARRPEGAPGRVGLATSRTPATYACYLAVQRLGATAVPVNPRLSATRNAAVLAAAGVDVLCVDASTGHARADLIEQVAAPVADLGDGAWRRAGQGPRRDPARVAYLCFTSGSTGRPKGVPVSQESVTAFIDHMIPLFGFTASSRVAQTFELSFDAALNELYGAWAAGGALYVATHAQVFDPVAFVADHELTHWLSVPSLVDLARAAGTLEPGALPHLRHVIVGGEQFTPAQARTWREAAPAATVHNGYGPTELALLCTALSIAPGEPLPTDGAGTIPIGSLFPGLQAVLADVADDGTVGVDADTGELCVRGVQRFAGYLDPADDRGRFIAADGDGHRLLADGETISPEHFYRTGDRVARGPHGFVHLGRVDDQVKIAGFRVEPSEVEALLAAHPDLTSVAVVAAARPGKDGAPGVPRLHALYTATDDIGRAEFVELVAALPLYLRPDTYTRLERMPLSPHGKVDRRALAGLVATARP</sequence>
<dbReference type="InterPro" id="IPR042099">
    <property type="entry name" value="ANL_N_sf"/>
</dbReference>
<name>A0A1M5CNL8_9ACTN</name>
<dbReference type="RefSeq" id="WP_073385035.1">
    <property type="nucleotide sequence ID" value="NZ_FQVU01000001.1"/>
</dbReference>
<dbReference type="InterPro" id="IPR000873">
    <property type="entry name" value="AMP-dep_synth/lig_dom"/>
</dbReference>
<proteinExistence type="predicted"/>
<dbReference type="Pfam" id="PF00501">
    <property type="entry name" value="AMP-binding"/>
    <property type="match status" value="1"/>
</dbReference>
<gene>
    <name evidence="2" type="ORF">SAMN05443575_0301</name>
</gene>
<dbReference type="PANTHER" id="PTHR45527:SF1">
    <property type="entry name" value="FATTY ACID SYNTHASE"/>
    <property type="match status" value="1"/>
</dbReference>
<dbReference type="PROSITE" id="PS00455">
    <property type="entry name" value="AMP_BINDING"/>
    <property type="match status" value="1"/>
</dbReference>
<dbReference type="GO" id="GO:0044550">
    <property type="term" value="P:secondary metabolite biosynthetic process"/>
    <property type="evidence" value="ECO:0007669"/>
    <property type="project" value="TreeGrafter"/>
</dbReference>
<evidence type="ECO:0000313" key="2">
    <source>
        <dbReference type="EMBL" id="SHF56299.1"/>
    </source>
</evidence>
<dbReference type="Proteomes" id="UP000186132">
    <property type="component" value="Unassembled WGS sequence"/>
</dbReference>
<dbReference type="STRING" id="1206085.SAMN05443575_0301"/>
<dbReference type="InterPro" id="IPR020845">
    <property type="entry name" value="AMP-binding_CS"/>
</dbReference>
<dbReference type="GO" id="GO:0043041">
    <property type="term" value="P:amino acid activation for nonribosomal peptide biosynthetic process"/>
    <property type="evidence" value="ECO:0007669"/>
    <property type="project" value="TreeGrafter"/>
</dbReference>
<feature type="domain" description="AMP-dependent synthetase/ligase" evidence="1">
    <location>
        <begin position="7"/>
        <end position="365"/>
    </location>
</feature>
<keyword evidence="3" id="KW-1185">Reference proteome</keyword>
<dbReference type="Gene3D" id="3.40.50.12780">
    <property type="entry name" value="N-terminal domain of ligase-like"/>
    <property type="match status" value="1"/>
</dbReference>
<protein>
    <submittedName>
        <fullName evidence="2">Amino acid adenylation domain-containing protein</fullName>
    </submittedName>
</protein>
<dbReference type="GO" id="GO:0005737">
    <property type="term" value="C:cytoplasm"/>
    <property type="evidence" value="ECO:0007669"/>
    <property type="project" value="TreeGrafter"/>
</dbReference>
<evidence type="ECO:0000313" key="3">
    <source>
        <dbReference type="Proteomes" id="UP000186132"/>
    </source>
</evidence>
<accession>A0A1M5CNL8</accession>
<dbReference type="AlphaFoldDB" id="A0A1M5CNL8"/>
<dbReference type="EMBL" id="FQVU01000001">
    <property type="protein sequence ID" value="SHF56299.1"/>
    <property type="molecule type" value="Genomic_DNA"/>
</dbReference>
<dbReference type="SUPFAM" id="SSF56801">
    <property type="entry name" value="Acetyl-CoA synthetase-like"/>
    <property type="match status" value="1"/>
</dbReference>
<dbReference type="InterPro" id="IPR045851">
    <property type="entry name" value="AMP-bd_C_sf"/>
</dbReference>
<organism evidence="2 3">
    <name type="scientific">Jatrophihabitans endophyticus</name>
    <dbReference type="NCBI Taxonomy" id="1206085"/>
    <lineage>
        <taxon>Bacteria</taxon>
        <taxon>Bacillati</taxon>
        <taxon>Actinomycetota</taxon>
        <taxon>Actinomycetes</taxon>
        <taxon>Jatrophihabitantales</taxon>
        <taxon>Jatrophihabitantaceae</taxon>
        <taxon>Jatrophihabitans</taxon>
    </lineage>
</organism>
<reference evidence="2 3" key="1">
    <citation type="submission" date="2016-11" db="EMBL/GenBank/DDBJ databases">
        <authorList>
            <person name="Jaros S."/>
            <person name="Januszkiewicz K."/>
            <person name="Wedrychowicz H."/>
        </authorList>
    </citation>
    <scope>NUCLEOTIDE SEQUENCE [LARGE SCALE GENOMIC DNA]</scope>
    <source>
        <strain evidence="2 3">DSM 45627</strain>
    </source>
</reference>
<dbReference type="PANTHER" id="PTHR45527">
    <property type="entry name" value="NONRIBOSOMAL PEPTIDE SYNTHETASE"/>
    <property type="match status" value="1"/>
</dbReference>
<evidence type="ECO:0000259" key="1">
    <source>
        <dbReference type="Pfam" id="PF00501"/>
    </source>
</evidence>
<dbReference type="OrthoDB" id="3243414at2"/>